<proteinExistence type="predicted"/>
<dbReference type="AlphaFoldDB" id="A0A0K2T1D5"/>
<sequence>MIEKFEGAATCWDIPSSGRPRTAGSVENIVAVAESVAEEGEESIRHRFAPW</sequence>
<accession>A0A0K2T1D5</accession>
<protein>
    <submittedName>
        <fullName evidence="1">Uncharacterized protein</fullName>
    </submittedName>
</protein>
<evidence type="ECO:0000313" key="1">
    <source>
        <dbReference type="EMBL" id="CDW19625.1"/>
    </source>
</evidence>
<organism evidence="1">
    <name type="scientific">Lepeophtheirus salmonis</name>
    <name type="common">Salmon louse</name>
    <name type="synonym">Caligus salmonis</name>
    <dbReference type="NCBI Taxonomy" id="72036"/>
    <lineage>
        <taxon>Eukaryota</taxon>
        <taxon>Metazoa</taxon>
        <taxon>Ecdysozoa</taxon>
        <taxon>Arthropoda</taxon>
        <taxon>Crustacea</taxon>
        <taxon>Multicrustacea</taxon>
        <taxon>Hexanauplia</taxon>
        <taxon>Copepoda</taxon>
        <taxon>Siphonostomatoida</taxon>
        <taxon>Caligidae</taxon>
        <taxon>Lepeophtheirus</taxon>
    </lineage>
</organism>
<name>A0A0K2T1D5_LEPSM</name>
<dbReference type="EMBL" id="HACA01002264">
    <property type="protein sequence ID" value="CDW19625.1"/>
    <property type="molecule type" value="Transcribed_RNA"/>
</dbReference>
<reference evidence="1" key="1">
    <citation type="submission" date="2014-05" db="EMBL/GenBank/DDBJ databases">
        <authorList>
            <person name="Chronopoulou M."/>
        </authorList>
    </citation>
    <scope>NUCLEOTIDE SEQUENCE</scope>
    <source>
        <tissue evidence="1">Whole organism</tissue>
    </source>
</reference>